<keyword evidence="1" id="KW-1133">Transmembrane helix</keyword>
<evidence type="ECO:0000313" key="2">
    <source>
        <dbReference type="EMBL" id="ALH07064.1"/>
    </source>
</evidence>
<dbReference type="EMBL" id="KT428292">
    <property type="protein sequence ID" value="ALH07064.1"/>
    <property type="molecule type" value="Genomic_DNA"/>
</dbReference>
<proteinExistence type="predicted"/>
<gene>
    <name evidence="2" type="ORF">PMV_366</name>
</gene>
<reference evidence="2" key="1">
    <citation type="journal article" date="2015" name="Genome Announc.">
        <title>Complete Genome Sequence of a New Member of the Marseilleviridae Recovered from the Brackish Submarine Spring in the Cassis Port-Miou Calanque, France.</title>
        <authorList>
            <person name="Doutre G."/>
            <person name="Arfib B."/>
            <person name="Rochette P."/>
            <person name="Claverie J.M."/>
            <person name="Bonin P."/>
            <person name="Abergel C."/>
        </authorList>
    </citation>
    <scope>NUCLEOTIDE SEQUENCE [LARGE SCALE GENOMIC DNA]</scope>
    <source>
        <strain evidence="2">1</strain>
    </source>
</reference>
<accession>A0A0N7G2G5</accession>
<keyword evidence="1" id="KW-0812">Transmembrane</keyword>
<name>A0A0N7G2G5_9VIRU</name>
<evidence type="ECO:0000256" key="1">
    <source>
        <dbReference type="SAM" id="Phobius"/>
    </source>
</evidence>
<feature type="transmembrane region" description="Helical" evidence="1">
    <location>
        <begin position="6"/>
        <end position="27"/>
    </location>
</feature>
<keyword evidence="1" id="KW-0472">Membrane</keyword>
<dbReference type="Proteomes" id="UP000319438">
    <property type="component" value="Segment"/>
</dbReference>
<evidence type="ECO:0000313" key="3">
    <source>
        <dbReference type="Proteomes" id="UP000319438"/>
    </source>
</evidence>
<organism evidence="2 3">
    <name type="scientific">Port-miou virus</name>
    <dbReference type="NCBI Taxonomy" id="1733873"/>
    <lineage>
        <taxon>Viruses</taxon>
        <taxon>Varidnaviria</taxon>
        <taxon>Bamfordvirae</taxon>
        <taxon>Nucleocytoviricota</taxon>
        <taxon>Megaviricetes</taxon>
        <taxon>Pimascovirales</taxon>
        <taxon>Pimascovirales incertae sedis</taxon>
        <taxon>Marseilleviridae</taxon>
        <taxon>Losannavirus</taxon>
        <taxon>Losannavirus lausannense</taxon>
        <taxon>Lausannevirus</taxon>
    </lineage>
</organism>
<protein>
    <submittedName>
        <fullName evidence="2">Uncharacterized protein</fullName>
    </submittedName>
</protein>
<sequence length="137" mass="14683">MKASTGVGIGILIFVMILLGISIYLFVFAEREYSNIRGWPLYRGFAQIGGRDLTLSCPAGKNITLERATYAPFGSGAQCGNCSEIDVTAELKEQTDGKNSINLQNVPTSGVWNQKRVCPTGQSCATGYVLSGNFSCS</sequence>